<feature type="compositionally biased region" description="Low complexity" evidence="1">
    <location>
        <begin position="145"/>
        <end position="158"/>
    </location>
</feature>
<feature type="compositionally biased region" description="Pro residues" evidence="1">
    <location>
        <begin position="11"/>
        <end position="22"/>
    </location>
</feature>
<keyword evidence="4" id="KW-1185">Reference proteome</keyword>
<dbReference type="InterPro" id="IPR032474">
    <property type="entry name" value="Argonaute_N"/>
</dbReference>
<name>A0AAD4TC61_9MAGN</name>
<proteinExistence type="predicted"/>
<evidence type="ECO:0000259" key="2">
    <source>
        <dbReference type="Pfam" id="PF16486"/>
    </source>
</evidence>
<feature type="domain" description="Protein argonaute N-terminal" evidence="2">
    <location>
        <begin position="52"/>
        <end position="212"/>
    </location>
</feature>
<feature type="region of interest" description="Disordered" evidence="1">
    <location>
        <begin position="1"/>
        <end position="23"/>
    </location>
</feature>
<sequence>MGDSELDGPDGLPPPPPVPPNVVPIKVEPVKKVSKPKRVPMARTGLGNKGNKIQLLTNHFKVAVSNTDGYFFHYCVSLFYEDDRPVESKGVGRKVLDRVQETYASELAGKDFAYDGEKSLFTVGPLPQTKLEFTVVLDEMSSNRNTGNGSPAGNGSPNDADRKRMRRPYHSKTFKVELSFAAKIPMQAIGNALRGQESENSQEALRVLDIILRQRAAK</sequence>
<feature type="region of interest" description="Disordered" evidence="1">
    <location>
        <begin position="141"/>
        <end position="164"/>
    </location>
</feature>
<organism evidence="3 4">
    <name type="scientific">Papaver atlanticum</name>
    <dbReference type="NCBI Taxonomy" id="357466"/>
    <lineage>
        <taxon>Eukaryota</taxon>
        <taxon>Viridiplantae</taxon>
        <taxon>Streptophyta</taxon>
        <taxon>Embryophyta</taxon>
        <taxon>Tracheophyta</taxon>
        <taxon>Spermatophyta</taxon>
        <taxon>Magnoliopsida</taxon>
        <taxon>Ranunculales</taxon>
        <taxon>Papaveraceae</taxon>
        <taxon>Papaveroideae</taxon>
        <taxon>Papaver</taxon>
    </lineage>
</organism>
<evidence type="ECO:0000313" key="3">
    <source>
        <dbReference type="EMBL" id="KAI3948526.1"/>
    </source>
</evidence>
<dbReference type="PANTHER" id="PTHR22891">
    <property type="entry name" value="EUKARYOTIC TRANSLATION INITIATION FACTOR 2C"/>
    <property type="match status" value="1"/>
</dbReference>
<evidence type="ECO:0000256" key="1">
    <source>
        <dbReference type="SAM" id="MobiDB-lite"/>
    </source>
</evidence>
<comment type="caution">
    <text evidence="3">The sequence shown here is derived from an EMBL/GenBank/DDBJ whole genome shotgun (WGS) entry which is preliminary data.</text>
</comment>
<accession>A0AAD4TC61</accession>
<evidence type="ECO:0000313" key="4">
    <source>
        <dbReference type="Proteomes" id="UP001202328"/>
    </source>
</evidence>
<dbReference type="Pfam" id="PF16486">
    <property type="entry name" value="ArgoN"/>
    <property type="match status" value="1"/>
</dbReference>
<gene>
    <name evidence="3" type="ORF">MKW98_019276</name>
</gene>
<protein>
    <recommendedName>
        <fullName evidence="2">Protein argonaute N-terminal domain-containing protein</fullName>
    </recommendedName>
</protein>
<feature type="non-terminal residue" evidence="3">
    <location>
        <position position="1"/>
    </location>
</feature>
<dbReference type="EMBL" id="JAJJMB010003267">
    <property type="protein sequence ID" value="KAI3948526.1"/>
    <property type="molecule type" value="Genomic_DNA"/>
</dbReference>
<reference evidence="3" key="1">
    <citation type="submission" date="2022-04" db="EMBL/GenBank/DDBJ databases">
        <title>A functionally conserved STORR gene fusion in Papaver species that diverged 16.8 million years ago.</title>
        <authorList>
            <person name="Catania T."/>
        </authorList>
    </citation>
    <scope>NUCLEOTIDE SEQUENCE</scope>
    <source>
        <strain evidence="3">S-188037</strain>
    </source>
</reference>
<dbReference type="AlphaFoldDB" id="A0AAD4TC61"/>
<dbReference type="Proteomes" id="UP001202328">
    <property type="component" value="Unassembled WGS sequence"/>
</dbReference>